<dbReference type="EMBL" id="JAFNEN010000441">
    <property type="protein sequence ID" value="KAG8182912.1"/>
    <property type="molecule type" value="Genomic_DNA"/>
</dbReference>
<protein>
    <submittedName>
        <fullName evidence="2">Uncharacterized protein</fullName>
    </submittedName>
</protein>
<name>A0AAV6UFF0_9ARAC</name>
<sequence>MQVIKPIFNALSRPQLLDGCLGANTQNSNESLNQLIWKLKKKKVRWRKSVTLANFGSNDKVYLQTLSVNINLNGKKQTVRALIDTSYILKATADRTGYISSRDDNYFYQVKLLGQPKICGFVESVPPGPWMKEILQKGIHISDLKRNSSFNVYIYSKETRKILQPVWTTSCSQTDAQPTSKDVEPANESDE</sequence>
<feature type="region of interest" description="Disordered" evidence="1">
    <location>
        <begin position="172"/>
        <end position="191"/>
    </location>
</feature>
<organism evidence="2 3">
    <name type="scientific">Oedothorax gibbosus</name>
    <dbReference type="NCBI Taxonomy" id="931172"/>
    <lineage>
        <taxon>Eukaryota</taxon>
        <taxon>Metazoa</taxon>
        <taxon>Ecdysozoa</taxon>
        <taxon>Arthropoda</taxon>
        <taxon>Chelicerata</taxon>
        <taxon>Arachnida</taxon>
        <taxon>Araneae</taxon>
        <taxon>Araneomorphae</taxon>
        <taxon>Entelegynae</taxon>
        <taxon>Araneoidea</taxon>
        <taxon>Linyphiidae</taxon>
        <taxon>Erigoninae</taxon>
        <taxon>Oedothorax</taxon>
    </lineage>
</organism>
<accession>A0AAV6UFF0</accession>
<dbReference type="Proteomes" id="UP000827092">
    <property type="component" value="Unassembled WGS sequence"/>
</dbReference>
<evidence type="ECO:0000313" key="2">
    <source>
        <dbReference type="EMBL" id="KAG8182912.1"/>
    </source>
</evidence>
<proteinExistence type="predicted"/>
<gene>
    <name evidence="2" type="ORF">JTE90_028734</name>
</gene>
<reference evidence="2 3" key="1">
    <citation type="journal article" date="2022" name="Nat. Ecol. Evol.">
        <title>A masculinizing supergene underlies an exaggerated male reproductive morph in a spider.</title>
        <authorList>
            <person name="Hendrickx F."/>
            <person name="De Corte Z."/>
            <person name="Sonet G."/>
            <person name="Van Belleghem S.M."/>
            <person name="Kostlbacher S."/>
            <person name="Vangestel C."/>
        </authorList>
    </citation>
    <scope>NUCLEOTIDE SEQUENCE [LARGE SCALE GENOMIC DNA]</scope>
    <source>
        <strain evidence="2">W744_W776</strain>
    </source>
</reference>
<keyword evidence="3" id="KW-1185">Reference proteome</keyword>
<evidence type="ECO:0000256" key="1">
    <source>
        <dbReference type="SAM" id="MobiDB-lite"/>
    </source>
</evidence>
<dbReference type="AlphaFoldDB" id="A0AAV6UFF0"/>
<evidence type="ECO:0000313" key="3">
    <source>
        <dbReference type="Proteomes" id="UP000827092"/>
    </source>
</evidence>
<comment type="caution">
    <text evidence="2">The sequence shown here is derived from an EMBL/GenBank/DDBJ whole genome shotgun (WGS) entry which is preliminary data.</text>
</comment>